<dbReference type="RefSeq" id="WP_284239721.1">
    <property type="nucleotide sequence ID" value="NZ_BSSQ01000014.1"/>
</dbReference>
<gene>
    <name evidence="2" type="ORF">MU1_32750</name>
</gene>
<dbReference type="Proteomes" id="UP001157114">
    <property type="component" value="Unassembled WGS sequence"/>
</dbReference>
<sequence>MNHSIAQQHDGFPGRWIGGIALLLAPLLLLAGVLLRSPFHFFFPDQLRAYQEHPSLMFWSYSTFNAGILLLWPAVLTVVRMIHQTTPVLAKWAGYFVIFGLFARTFHAGVDHLAYQMVRIQGLDTATQTVADSYGAFHIFSILSLAILLGWIVLAIAAYRSKTLGLIRSIALALMSALPLGVLKGTTTFSIIAVAGLCIALMPLGIQVLRDGPNPPARNVLLSIVLGTVLIGVFYFIGQAG</sequence>
<feature type="transmembrane region" description="Helical" evidence="1">
    <location>
        <begin position="12"/>
        <end position="36"/>
    </location>
</feature>
<evidence type="ECO:0000313" key="3">
    <source>
        <dbReference type="Proteomes" id="UP001157114"/>
    </source>
</evidence>
<evidence type="ECO:0000313" key="2">
    <source>
        <dbReference type="EMBL" id="GLX68930.1"/>
    </source>
</evidence>
<feature type="transmembrane region" description="Helical" evidence="1">
    <location>
        <begin position="166"/>
        <end position="183"/>
    </location>
</feature>
<dbReference type="EMBL" id="BSSQ01000014">
    <property type="protein sequence ID" value="GLX68930.1"/>
    <property type="molecule type" value="Genomic_DNA"/>
</dbReference>
<comment type="caution">
    <text evidence="2">The sequence shown here is derived from an EMBL/GenBank/DDBJ whole genome shotgun (WGS) entry which is preliminary data.</text>
</comment>
<keyword evidence="1" id="KW-1133">Transmembrane helix</keyword>
<organism evidence="2 3">
    <name type="scientific">Paenibacillus glycanilyticus</name>
    <dbReference type="NCBI Taxonomy" id="126569"/>
    <lineage>
        <taxon>Bacteria</taxon>
        <taxon>Bacillati</taxon>
        <taxon>Bacillota</taxon>
        <taxon>Bacilli</taxon>
        <taxon>Bacillales</taxon>
        <taxon>Paenibacillaceae</taxon>
        <taxon>Paenibacillus</taxon>
    </lineage>
</organism>
<feature type="transmembrane region" description="Helical" evidence="1">
    <location>
        <begin position="220"/>
        <end position="238"/>
    </location>
</feature>
<name>A0ABQ6GFC0_9BACL</name>
<feature type="transmembrane region" description="Helical" evidence="1">
    <location>
        <begin position="56"/>
        <end position="80"/>
    </location>
</feature>
<keyword evidence="1" id="KW-0812">Transmembrane</keyword>
<evidence type="ECO:0000256" key="1">
    <source>
        <dbReference type="SAM" id="Phobius"/>
    </source>
</evidence>
<reference evidence="2 3" key="1">
    <citation type="submission" date="2023-03" db="EMBL/GenBank/DDBJ databases">
        <title>Draft genome sequence of the bacteria which degrade cell wall of Tricholomamatutake.</title>
        <authorList>
            <person name="Konishi Y."/>
            <person name="Fukuta Y."/>
            <person name="Shirasaka N."/>
        </authorList>
    </citation>
    <scope>NUCLEOTIDE SEQUENCE [LARGE SCALE GENOMIC DNA]</scope>
    <source>
        <strain evidence="3">mu1</strain>
    </source>
</reference>
<accession>A0ABQ6GFC0</accession>
<feature type="transmembrane region" description="Helical" evidence="1">
    <location>
        <begin position="189"/>
        <end position="208"/>
    </location>
</feature>
<proteinExistence type="predicted"/>
<feature type="transmembrane region" description="Helical" evidence="1">
    <location>
        <begin position="92"/>
        <end position="115"/>
    </location>
</feature>
<protein>
    <submittedName>
        <fullName evidence="2">Uncharacterized protein</fullName>
    </submittedName>
</protein>
<keyword evidence="1" id="KW-0472">Membrane</keyword>
<keyword evidence="3" id="KW-1185">Reference proteome</keyword>
<feature type="transmembrane region" description="Helical" evidence="1">
    <location>
        <begin position="135"/>
        <end position="159"/>
    </location>
</feature>